<dbReference type="STRING" id="1254432.SCE1572_01415"/>
<dbReference type="KEGG" id="scu:SCE1572_01415"/>
<proteinExistence type="predicted"/>
<accession>S4XNE3</accession>
<dbReference type="PATRIC" id="fig|1254432.3.peg.307"/>
<evidence type="ECO:0000313" key="1">
    <source>
        <dbReference type="EMBL" id="AGP33280.1"/>
    </source>
</evidence>
<dbReference type="HOGENOM" id="CLU_2994347_0_0_7"/>
<dbReference type="AlphaFoldDB" id="S4XNE3"/>
<organism evidence="1 2">
    <name type="scientific">Sorangium cellulosum So0157-2</name>
    <dbReference type="NCBI Taxonomy" id="1254432"/>
    <lineage>
        <taxon>Bacteria</taxon>
        <taxon>Pseudomonadati</taxon>
        <taxon>Myxococcota</taxon>
        <taxon>Polyangia</taxon>
        <taxon>Polyangiales</taxon>
        <taxon>Polyangiaceae</taxon>
        <taxon>Sorangium</taxon>
    </lineage>
</organism>
<dbReference type="RefSeq" id="WP_020464992.1">
    <property type="nucleotide sequence ID" value="NC_021658.1"/>
</dbReference>
<protein>
    <submittedName>
        <fullName evidence="1">Uncharacterized protein</fullName>
    </submittedName>
</protein>
<evidence type="ECO:0000313" key="2">
    <source>
        <dbReference type="Proteomes" id="UP000014803"/>
    </source>
</evidence>
<gene>
    <name evidence="1" type="ORF">SCE1572_01415</name>
</gene>
<dbReference type="EMBL" id="CP003969">
    <property type="protein sequence ID" value="AGP33280.1"/>
    <property type="molecule type" value="Genomic_DNA"/>
</dbReference>
<dbReference type="Proteomes" id="UP000014803">
    <property type="component" value="Chromosome"/>
</dbReference>
<sequence>MAASAFERAVARMSADPDVAPGAVAPEHGLLSPEMMGALRRQALAEVVEPCRRALLG</sequence>
<reference evidence="1 2" key="1">
    <citation type="journal article" date="2013" name="Sci. Rep.">
        <title>Extraordinary expansion of a Sorangium cellulosum genome from an alkaline milieu.</title>
        <authorList>
            <person name="Han K."/>
            <person name="Li Z.F."/>
            <person name="Peng R."/>
            <person name="Zhu L.P."/>
            <person name="Zhou T."/>
            <person name="Wang L.G."/>
            <person name="Li S.G."/>
            <person name="Zhang X.B."/>
            <person name="Hu W."/>
            <person name="Wu Z.H."/>
            <person name="Qin N."/>
            <person name="Li Y.Z."/>
        </authorList>
    </citation>
    <scope>NUCLEOTIDE SEQUENCE [LARGE SCALE GENOMIC DNA]</scope>
    <source>
        <strain evidence="1 2">So0157-2</strain>
    </source>
</reference>
<name>S4XNE3_SORCE</name>